<evidence type="ECO:0000256" key="1">
    <source>
        <dbReference type="ARBA" id="ARBA00009636"/>
    </source>
</evidence>
<evidence type="ECO:0000313" key="7">
    <source>
        <dbReference type="WBParaSite" id="Hba_00018"/>
    </source>
</evidence>
<keyword evidence="5" id="KW-1133">Transmembrane helix</keyword>
<keyword evidence="6" id="KW-1185">Reference proteome</keyword>
<dbReference type="GO" id="GO:0005525">
    <property type="term" value="F:GTP binding"/>
    <property type="evidence" value="ECO:0007669"/>
    <property type="project" value="UniProtKB-KW"/>
</dbReference>
<dbReference type="GO" id="GO:0007017">
    <property type="term" value="P:microtubule-based process"/>
    <property type="evidence" value="ECO:0007669"/>
    <property type="project" value="InterPro"/>
</dbReference>
<comment type="similarity">
    <text evidence="1">Belongs to the tubulin family.</text>
</comment>
<keyword evidence="2" id="KW-0493">Microtubule</keyword>
<dbReference type="InterPro" id="IPR008280">
    <property type="entry name" value="Tub_FtsZ_C"/>
</dbReference>
<proteinExistence type="inferred from homology"/>
<organism evidence="6 7">
    <name type="scientific">Heterorhabditis bacteriophora</name>
    <name type="common">Entomopathogenic nematode worm</name>
    <dbReference type="NCBI Taxonomy" id="37862"/>
    <lineage>
        <taxon>Eukaryota</taxon>
        <taxon>Metazoa</taxon>
        <taxon>Ecdysozoa</taxon>
        <taxon>Nematoda</taxon>
        <taxon>Chromadorea</taxon>
        <taxon>Rhabditida</taxon>
        <taxon>Rhabditina</taxon>
        <taxon>Rhabditomorpha</taxon>
        <taxon>Strongyloidea</taxon>
        <taxon>Heterorhabditidae</taxon>
        <taxon>Heterorhabditis</taxon>
    </lineage>
</organism>
<sequence>MLSNTTSIAEAWARLDHKFDLMYAKRAFVHWYVRILQYIFSFICSSSHLRKRHTYSRSSSLFIPRLPIQLQAISIGPPLRLCPITPFL</sequence>
<evidence type="ECO:0000256" key="2">
    <source>
        <dbReference type="ARBA" id="ARBA00022701"/>
    </source>
</evidence>
<dbReference type="Proteomes" id="UP000095283">
    <property type="component" value="Unplaced"/>
</dbReference>
<name>A0A1I7W5Y7_HETBA</name>
<evidence type="ECO:0000313" key="6">
    <source>
        <dbReference type="Proteomes" id="UP000095283"/>
    </source>
</evidence>
<keyword evidence="5" id="KW-0472">Membrane</keyword>
<reference evidence="7" key="1">
    <citation type="submission" date="2016-11" db="UniProtKB">
        <authorList>
            <consortium name="WormBaseParasite"/>
        </authorList>
    </citation>
    <scope>IDENTIFICATION</scope>
</reference>
<dbReference type="InterPro" id="IPR023123">
    <property type="entry name" value="Tubulin_C"/>
</dbReference>
<keyword evidence="3" id="KW-0547">Nucleotide-binding</keyword>
<dbReference type="WBParaSite" id="Hba_00018">
    <property type="protein sequence ID" value="Hba_00018"/>
    <property type="gene ID" value="Hba_00018"/>
</dbReference>
<feature type="transmembrane region" description="Helical" evidence="5">
    <location>
        <begin position="31"/>
        <end position="49"/>
    </location>
</feature>
<evidence type="ECO:0000256" key="5">
    <source>
        <dbReference type="SAM" id="Phobius"/>
    </source>
</evidence>
<evidence type="ECO:0000256" key="3">
    <source>
        <dbReference type="ARBA" id="ARBA00022741"/>
    </source>
</evidence>
<keyword evidence="5" id="KW-0812">Transmembrane</keyword>
<dbReference type="AlphaFoldDB" id="A0A1I7W5Y7"/>
<dbReference type="GO" id="GO:0005874">
    <property type="term" value="C:microtubule"/>
    <property type="evidence" value="ECO:0007669"/>
    <property type="project" value="UniProtKB-KW"/>
</dbReference>
<dbReference type="InterPro" id="IPR000217">
    <property type="entry name" value="Tubulin"/>
</dbReference>
<protein>
    <submittedName>
        <fullName evidence="7">Uncharacterized protein</fullName>
    </submittedName>
</protein>
<dbReference type="SUPFAM" id="SSF55307">
    <property type="entry name" value="Tubulin C-terminal domain-like"/>
    <property type="match status" value="1"/>
</dbReference>
<dbReference type="Gene3D" id="1.10.287.600">
    <property type="entry name" value="Helix hairpin bin"/>
    <property type="match status" value="1"/>
</dbReference>
<accession>A0A1I7W5Y7</accession>
<dbReference type="PANTHER" id="PTHR11588">
    <property type="entry name" value="TUBULIN"/>
    <property type="match status" value="1"/>
</dbReference>
<evidence type="ECO:0000256" key="4">
    <source>
        <dbReference type="ARBA" id="ARBA00023134"/>
    </source>
</evidence>
<keyword evidence="4" id="KW-0342">GTP-binding</keyword>